<keyword evidence="2" id="KW-1133">Transmembrane helix</keyword>
<keyword evidence="2" id="KW-0472">Membrane</keyword>
<comment type="caution">
    <text evidence="3">The sequence shown here is derived from an EMBL/GenBank/DDBJ whole genome shotgun (WGS) entry which is preliminary data.</text>
</comment>
<evidence type="ECO:0000313" key="3">
    <source>
        <dbReference type="EMBL" id="GAA2156822.1"/>
    </source>
</evidence>
<feature type="transmembrane region" description="Helical" evidence="2">
    <location>
        <begin position="126"/>
        <end position="147"/>
    </location>
</feature>
<accession>A0ABN3A9H2</accession>
<name>A0ABN3A9H2_9ACTN</name>
<protein>
    <submittedName>
        <fullName evidence="3">Uncharacterized protein</fullName>
    </submittedName>
</protein>
<evidence type="ECO:0000313" key="4">
    <source>
        <dbReference type="Proteomes" id="UP001422759"/>
    </source>
</evidence>
<dbReference type="Proteomes" id="UP001422759">
    <property type="component" value="Unassembled WGS sequence"/>
</dbReference>
<organism evidence="3 4">
    <name type="scientific">Kitasatospora kazusensis</name>
    <dbReference type="NCBI Taxonomy" id="407974"/>
    <lineage>
        <taxon>Bacteria</taxon>
        <taxon>Bacillati</taxon>
        <taxon>Actinomycetota</taxon>
        <taxon>Actinomycetes</taxon>
        <taxon>Kitasatosporales</taxon>
        <taxon>Streptomycetaceae</taxon>
        <taxon>Kitasatospora</taxon>
    </lineage>
</organism>
<evidence type="ECO:0000256" key="1">
    <source>
        <dbReference type="SAM" id="MobiDB-lite"/>
    </source>
</evidence>
<dbReference type="RefSeq" id="WP_344469031.1">
    <property type="nucleotide sequence ID" value="NZ_BAAANT010000054.1"/>
</dbReference>
<sequence length="270" mass="26992">MPQQREQAGPGDAPEGRRRIDLSVAQVAASALATVVGALFASGLGVYGTIVGAAVVSVGATTGGALFQHLFRRTGEQLRGAVDRSPAALANDFRQVGAESISEQPYEISSEWNESRTLRSKRPRTWRTYTAVSALVFVLAMTPIIGFELATGQPVSATVKGESGSGTSLGGSSDSRPSPPRRTENPPASGDTAPSGTPSRTPGATPSGRASESPSPTPSSTPSGTGTPSGTPSSTPSRTPGGTPSGTPGGTPTGTADTAPPAAPSGTPSP</sequence>
<keyword evidence="2" id="KW-0812">Transmembrane</keyword>
<keyword evidence="4" id="KW-1185">Reference proteome</keyword>
<dbReference type="EMBL" id="BAAANT010000054">
    <property type="protein sequence ID" value="GAA2156822.1"/>
    <property type="molecule type" value="Genomic_DNA"/>
</dbReference>
<evidence type="ECO:0000256" key="2">
    <source>
        <dbReference type="SAM" id="Phobius"/>
    </source>
</evidence>
<feature type="compositionally biased region" description="Polar residues" evidence="1">
    <location>
        <begin position="192"/>
        <end position="212"/>
    </location>
</feature>
<feature type="region of interest" description="Disordered" evidence="1">
    <location>
        <begin position="154"/>
        <end position="270"/>
    </location>
</feature>
<feature type="transmembrane region" description="Helical" evidence="2">
    <location>
        <begin position="46"/>
        <end position="67"/>
    </location>
</feature>
<gene>
    <name evidence="3" type="ORF">GCM10009760_58210</name>
</gene>
<reference evidence="3 4" key="1">
    <citation type="journal article" date="2019" name="Int. J. Syst. Evol. Microbiol.">
        <title>The Global Catalogue of Microorganisms (GCM) 10K type strain sequencing project: providing services to taxonomists for standard genome sequencing and annotation.</title>
        <authorList>
            <consortium name="The Broad Institute Genomics Platform"/>
            <consortium name="The Broad Institute Genome Sequencing Center for Infectious Disease"/>
            <person name="Wu L."/>
            <person name="Ma J."/>
        </authorList>
    </citation>
    <scope>NUCLEOTIDE SEQUENCE [LARGE SCALE GENOMIC DNA]</scope>
    <source>
        <strain evidence="3 4">JCM 14560</strain>
    </source>
</reference>
<feature type="compositionally biased region" description="Pro residues" evidence="1">
    <location>
        <begin position="261"/>
        <end position="270"/>
    </location>
</feature>
<feature type="compositionally biased region" description="Low complexity" evidence="1">
    <location>
        <begin position="218"/>
        <end position="242"/>
    </location>
</feature>
<feature type="compositionally biased region" description="Gly residues" evidence="1">
    <location>
        <begin position="243"/>
        <end position="252"/>
    </location>
</feature>
<proteinExistence type="predicted"/>
<feature type="transmembrane region" description="Helical" evidence="2">
    <location>
        <begin position="20"/>
        <end position="40"/>
    </location>
</feature>